<gene>
    <name evidence="2" type="ORF">AAP_05994</name>
</gene>
<name>A0A167V4W1_9EURO</name>
<dbReference type="AlphaFoldDB" id="A0A167V4W1"/>
<organism evidence="2 3">
    <name type="scientific">Ascosphaera apis ARSEF 7405</name>
    <dbReference type="NCBI Taxonomy" id="392613"/>
    <lineage>
        <taxon>Eukaryota</taxon>
        <taxon>Fungi</taxon>
        <taxon>Dikarya</taxon>
        <taxon>Ascomycota</taxon>
        <taxon>Pezizomycotina</taxon>
        <taxon>Eurotiomycetes</taxon>
        <taxon>Eurotiomycetidae</taxon>
        <taxon>Onygenales</taxon>
        <taxon>Ascosphaeraceae</taxon>
        <taxon>Ascosphaera</taxon>
    </lineage>
</organism>
<dbReference type="VEuPathDB" id="FungiDB:AAP_05994"/>
<evidence type="ECO:0000256" key="1">
    <source>
        <dbReference type="SAM" id="MobiDB-lite"/>
    </source>
</evidence>
<reference evidence="2 3" key="1">
    <citation type="journal article" date="2016" name="Genome Biol. Evol.">
        <title>Divergent and convergent evolution of fungal pathogenicity.</title>
        <authorList>
            <person name="Shang Y."/>
            <person name="Xiao G."/>
            <person name="Zheng P."/>
            <person name="Cen K."/>
            <person name="Zhan S."/>
            <person name="Wang C."/>
        </authorList>
    </citation>
    <scope>NUCLEOTIDE SEQUENCE [LARGE SCALE GENOMIC DNA]</scope>
    <source>
        <strain evidence="2 3">ARSEF 7405</strain>
    </source>
</reference>
<evidence type="ECO:0000313" key="3">
    <source>
        <dbReference type="Proteomes" id="UP000242877"/>
    </source>
</evidence>
<protein>
    <submittedName>
        <fullName evidence="2">Uncharacterized protein</fullName>
    </submittedName>
</protein>
<dbReference type="OrthoDB" id="4187552at2759"/>
<dbReference type="EMBL" id="AZGZ01000040">
    <property type="protein sequence ID" value="KZZ87048.1"/>
    <property type="molecule type" value="Genomic_DNA"/>
</dbReference>
<proteinExistence type="predicted"/>
<feature type="region of interest" description="Disordered" evidence="1">
    <location>
        <begin position="1"/>
        <end position="59"/>
    </location>
</feature>
<evidence type="ECO:0000313" key="2">
    <source>
        <dbReference type="EMBL" id="KZZ87048.1"/>
    </source>
</evidence>
<keyword evidence="3" id="KW-1185">Reference proteome</keyword>
<comment type="caution">
    <text evidence="2">The sequence shown here is derived from an EMBL/GenBank/DDBJ whole genome shotgun (WGS) entry which is preliminary data.</text>
</comment>
<sequence length="175" mass="19919">MAPEPSTPSNRKLYNEAGTPKTVKRMPKETGVDDGLVPSPTKKVKPPGSPVKRAPKALPTSLAQATEEERMMFAMRGAEKPWAEIQKKWEEMTGERVLITSIRARYHKIKHNLQEWSDEDEARLLRLEVEVEEQLKSEKWNRLAEAMIAEGSPRYSAAALQKKLTELKRRKSEAV</sequence>
<accession>A0A167V4W1</accession>
<dbReference type="Proteomes" id="UP000242877">
    <property type="component" value="Unassembled WGS sequence"/>
</dbReference>